<evidence type="ECO:0000313" key="2">
    <source>
        <dbReference type="Proteomes" id="UP000594262"/>
    </source>
</evidence>
<dbReference type="Proteomes" id="UP000594262">
    <property type="component" value="Unplaced"/>
</dbReference>
<protein>
    <submittedName>
        <fullName evidence="1">Uncharacterized protein</fullName>
    </submittedName>
</protein>
<sequence length="160" mass="18327">MRAEIEEIWDEIEELRNEAGGLVSEDEHQQQSDDDLLLLNYDNGNILNYDLTQESNSNGLDLVNYVNNEYEENHAPDFSNLQPILEGEDPFIQVDNESSPTTLEPNFGNEIKSNSAYWMNLNNSTQYSSDNFNDKFFGGGIHNFLILDFNFPFTIKISTS</sequence>
<dbReference type="EnsemblMetazoa" id="CLYHEMT024930.2">
    <property type="protein sequence ID" value="CLYHEMP024930.2"/>
    <property type="gene ID" value="CLYHEMG024930"/>
</dbReference>
<dbReference type="AlphaFoldDB" id="A0A7M5XK02"/>
<reference evidence="1" key="1">
    <citation type="submission" date="2021-01" db="UniProtKB">
        <authorList>
            <consortium name="EnsemblMetazoa"/>
        </authorList>
    </citation>
    <scope>IDENTIFICATION</scope>
</reference>
<keyword evidence="2" id="KW-1185">Reference proteome</keyword>
<evidence type="ECO:0000313" key="1">
    <source>
        <dbReference type="EnsemblMetazoa" id="CLYHEMP024930.2"/>
    </source>
</evidence>
<organism evidence="1 2">
    <name type="scientific">Clytia hemisphaerica</name>
    <dbReference type="NCBI Taxonomy" id="252671"/>
    <lineage>
        <taxon>Eukaryota</taxon>
        <taxon>Metazoa</taxon>
        <taxon>Cnidaria</taxon>
        <taxon>Hydrozoa</taxon>
        <taxon>Hydroidolina</taxon>
        <taxon>Leptothecata</taxon>
        <taxon>Obeliida</taxon>
        <taxon>Clytiidae</taxon>
        <taxon>Clytia</taxon>
    </lineage>
</organism>
<proteinExistence type="predicted"/>
<accession>A0A7M5XK02</accession>
<name>A0A7M5XK02_9CNID</name>